<reference evidence="1" key="2">
    <citation type="journal article" date="2015" name="Data Brief">
        <title>Shoot transcriptome of the giant reed, Arundo donax.</title>
        <authorList>
            <person name="Barrero R.A."/>
            <person name="Guerrero F.D."/>
            <person name="Moolhuijzen P."/>
            <person name="Goolsby J.A."/>
            <person name="Tidwell J."/>
            <person name="Bellgard S.E."/>
            <person name="Bellgard M.I."/>
        </authorList>
    </citation>
    <scope>NUCLEOTIDE SEQUENCE</scope>
    <source>
        <tissue evidence="1">Shoot tissue taken approximately 20 cm above the soil surface</tissue>
    </source>
</reference>
<organism evidence="1">
    <name type="scientific">Arundo donax</name>
    <name type="common">Giant reed</name>
    <name type="synonym">Donax arundinaceus</name>
    <dbReference type="NCBI Taxonomy" id="35708"/>
    <lineage>
        <taxon>Eukaryota</taxon>
        <taxon>Viridiplantae</taxon>
        <taxon>Streptophyta</taxon>
        <taxon>Embryophyta</taxon>
        <taxon>Tracheophyta</taxon>
        <taxon>Spermatophyta</taxon>
        <taxon>Magnoliopsida</taxon>
        <taxon>Liliopsida</taxon>
        <taxon>Poales</taxon>
        <taxon>Poaceae</taxon>
        <taxon>PACMAD clade</taxon>
        <taxon>Arundinoideae</taxon>
        <taxon>Arundineae</taxon>
        <taxon>Arundo</taxon>
    </lineage>
</organism>
<reference evidence="1" key="1">
    <citation type="submission" date="2014-09" db="EMBL/GenBank/DDBJ databases">
        <authorList>
            <person name="Magalhaes I.L.F."/>
            <person name="Oliveira U."/>
            <person name="Santos F.R."/>
            <person name="Vidigal T.H.D.A."/>
            <person name="Brescovit A.D."/>
            <person name="Santos A.J."/>
        </authorList>
    </citation>
    <scope>NUCLEOTIDE SEQUENCE</scope>
    <source>
        <tissue evidence="1">Shoot tissue taken approximately 20 cm above the soil surface</tissue>
    </source>
</reference>
<dbReference type="AlphaFoldDB" id="A0A0A9R8T3"/>
<evidence type="ECO:0000313" key="1">
    <source>
        <dbReference type="EMBL" id="JAE03094.1"/>
    </source>
</evidence>
<proteinExistence type="predicted"/>
<sequence length="98" mass="10733">MSGSPVLLSLILIFQFFFLEPVCFSHSFRLIILSLQDLHSHSIMCFSGTYSASIPLQQTGVLSVIFSLEVLAHSELLEAFSCSFAGAVLSFDLQSGQK</sequence>
<dbReference type="EMBL" id="GBRH01194802">
    <property type="protein sequence ID" value="JAE03094.1"/>
    <property type="molecule type" value="Transcribed_RNA"/>
</dbReference>
<protein>
    <submittedName>
        <fullName evidence="1">SDG931</fullName>
    </submittedName>
</protein>
<accession>A0A0A9R8T3</accession>
<name>A0A0A9R8T3_ARUDO</name>